<protein>
    <submittedName>
        <fullName evidence="2">UDP-glucose 4-epimerase GEPI42</fullName>
        <ecNumber evidence="2">5.1.3.2</ecNumber>
    </submittedName>
</protein>
<keyword evidence="2" id="KW-0413">Isomerase</keyword>
<feature type="domain" description="WIYLD" evidence="1">
    <location>
        <begin position="55"/>
        <end position="88"/>
    </location>
</feature>
<dbReference type="Gene3D" id="1.10.8.850">
    <property type="entry name" value="Histone-lysine N methyltransferase , C-terminal domain-like"/>
    <property type="match status" value="1"/>
</dbReference>
<organism evidence="2">
    <name type="scientific">Glycine soja</name>
    <name type="common">Wild soybean</name>
    <dbReference type="NCBI Taxonomy" id="3848"/>
    <lineage>
        <taxon>Eukaryota</taxon>
        <taxon>Viridiplantae</taxon>
        <taxon>Streptophyta</taxon>
        <taxon>Embryophyta</taxon>
        <taxon>Tracheophyta</taxon>
        <taxon>Spermatophyta</taxon>
        <taxon>Magnoliopsida</taxon>
        <taxon>eudicotyledons</taxon>
        <taxon>Gunneridae</taxon>
        <taxon>Pentapetalae</taxon>
        <taxon>rosids</taxon>
        <taxon>fabids</taxon>
        <taxon>Fabales</taxon>
        <taxon>Fabaceae</taxon>
        <taxon>Papilionoideae</taxon>
        <taxon>50 kb inversion clade</taxon>
        <taxon>NPAAA clade</taxon>
        <taxon>indigoferoid/millettioid clade</taxon>
        <taxon>Phaseoleae</taxon>
        <taxon>Glycine</taxon>
        <taxon>Glycine subgen. Soja</taxon>
    </lineage>
</organism>
<dbReference type="Proteomes" id="UP000053555">
    <property type="component" value="Unassembled WGS sequence"/>
</dbReference>
<dbReference type="InterPro" id="IPR043017">
    <property type="entry name" value="WIYLD_dom_sf"/>
</dbReference>
<evidence type="ECO:0000259" key="1">
    <source>
        <dbReference type="Pfam" id="PF10440"/>
    </source>
</evidence>
<gene>
    <name evidence="2" type="ORF">glysoja_041036</name>
</gene>
<reference evidence="2" key="1">
    <citation type="submission" date="2014-07" db="EMBL/GenBank/DDBJ databases">
        <title>Identification of a novel salt tolerance gene in wild soybean by whole-genome sequencing.</title>
        <authorList>
            <person name="Lam H.-M."/>
            <person name="Qi X."/>
            <person name="Li M.-W."/>
            <person name="Liu X."/>
            <person name="Xie M."/>
            <person name="Ni M."/>
            <person name="Xu X."/>
        </authorList>
    </citation>
    <scope>NUCLEOTIDE SEQUENCE [LARGE SCALE GENOMIC DNA]</scope>
    <source>
        <tissue evidence="2">Root</tissue>
    </source>
</reference>
<dbReference type="PANTHER" id="PTHR34271:SF1">
    <property type="entry name" value="NUCLEOLAR HISTONE METHYLTRANSFERASE-RELATED PROTEIN"/>
    <property type="match status" value="1"/>
</dbReference>
<dbReference type="EMBL" id="KN647595">
    <property type="protein sequence ID" value="KHN36449.1"/>
    <property type="molecule type" value="Genomic_DNA"/>
</dbReference>
<name>A0A0B2RW36_GLYSO</name>
<evidence type="ECO:0000313" key="2">
    <source>
        <dbReference type="EMBL" id="KHN36449.1"/>
    </source>
</evidence>
<dbReference type="GO" id="GO:0003978">
    <property type="term" value="F:UDP-glucose 4-epimerase activity"/>
    <property type="evidence" value="ECO:0007669"/>
    <property type="project" value="UniProtKB-EC"/>
</dbReference>
<dbReference type="PANTHER" id="PTHR34271">
    <property type="entry name" value="NUCLEOLAR HISTONE METHYLTRANSFERASE-RELATED PROTEIN"/>
    <property type="match status" value="1"/>
</dbReference>
<dbReference type="InterPro" id="IPR018848">
    <property type="entry name" value="WIYLD_domain"/>
</dbReference>
<dbReference type="EC" id="5.1.3.2" evidence="2"/>
<proteinExistence type="predicted"/>
<accession>A0A0B2RW36</accession>
<sequence length="208" mass="23112">MATTLATPKLTEDKVRQCVDTRLGGEYPPKAVAKLCLCSERAFSNNGFTPSVAPLQGLLQVYGGNLGWCFIEEAYYKLLLEALLSKQQGSAEYKFGGLTTAMLSTLQLIDTHATFVNANTIQLPVWEWNLPNSLVILELGVGLKWLLPLKKLPARRPGDATAVYASTDKAEKELGWKGSIKLNLVLDRLYLEIAGYALWHMPRSIHRY</sequence>
<dbReference type="Pfam" id="PF10440">
    <property type="entry name" value="WIYLD"/>
    <property type="match status" value="1"/>
</dbReference>
<dbReference type="Gene3D" id="3.90.25.10">
    <property type="entry name" value="UDP-galactose 4-epimerase, domain 1"/>
    <property type="match status" value="1"/>
</dbReference>
<dbReference type="AlphaFoldDB" id="A0A0B2RW36"/>